<feature type="region of interest" description="Disordered" evidence="1">
    <location>
        <begin position="760"/>
        <end position="787"/>
    </location>
</feature>
<name>A0A5P0ZZ59_9LACO</name>
<dbReference type="Proteomes" id="UP000371423">
    <property type="component" value="Unassembled WGS sequence"/>
</dbReference>
<dbReference type="AlphaFoldDB" id="A0A5P0ZZ59"/>
<dbReference type="GO" id="GO:0004725">
    <property type="term" value="F:protein tyrosine phosphatase activity"/>
    <property type="evidence" value="ECO:0007669"/>
    <property type="project" value="TreeGrafter"/>
</dbReference>
<feature type="compositionally biased region" description="Pro residues" evidence="1">
    <location>
        <begin position="767"/>
        <end position="779"/>
    </location>
</feature>
<dbReference type="OrthoDB" id="2323116at2"/>
<feature type="region of interest" description="Disordered" evidence="1">
    <location>
        <begin position="32"/>
        <end position="349"/>
    </location>
</feature>
<feature type="compositionally biased region" description="Low complexity" evidence="1">
    <location>
        <begin position="43"/>
        <end position="342"/>
    </location>
</feature>
<gene>
    <name evidence="3" type="ORF">FHL05_09250</name>
</gene>
<protein>
    <recommendedName>
        <fullName evidence="2">S-layer protein C-terminal domain-containing protein</fullName>
    </recommendedName>
</protein>
<dbReference type="PANTHER" id="PTHR45706:SF4">
    <property type="entry name" value="TYROSINE-PROTEIN PHOSPHATASE"/>
    <property type="match status" value="1"/>
</dbReference>
<accession>A0A5P0ZZ59</accession>
<evidence type="ECO:0000313" key="4">
    <source>
        <dbReference type="Proteomes" id="UP000371423"/>
    </source>
</evidence>
<evidence type="ECO:0000313" key="3">
    <source>
        <dbReference type="EMBL" id="MQS98068.1"/>
    </source>
</evidence>
<reference evidence="3 4" key="1">
    <citation type="journal article" date="2019" name="Syst. Appl. Microbiol.">
        <title>Polyphasic characterization of two novel Lactobacillus spp. isolated from blown salami packages: Description of Lactobacillus halodurans sp. nov. and Lactobacillus salsicarnum sp. nov.</title>
        <authorList>
            <person name="Schuster J.A."/>
            <person name="Klingl A."/>
            <person name="Vogel R.F."/>
            <person name="Ehrmann M.A."/>
        </authorList>
    </citation>
    <scope>NUCLEOTIDE SEQUENCE [LARGE SCALE GENOMIC DNA]</scope>
    <source>
        <strain evidence="3 4">TMW 1.1920</strain>
    </source>
</reference>
<evidence type="ECO:0000259" key="2">
    <source>
        <dbReference type="Pfam" id="PF03217"/>
    </source>
</evidence>
<comment type="caution">
    <text evidence="3">The sequence shown here is derived from an EMBL/GenBank/DDBJ whole genome shotgun (WGS) entry which is preliminary data.</text>
</comment>
<dbReference type="Pfam" id="PF03217">
    <property type="entry name" value="SlpA"/>
    <property type="match status" value="1"/>
</dbReference>
<dbReference type="Gene3D" id="3.10.20.320">
    <property type="entry name" value="Putative peptidoglycan bound protein (lpxtg motif)"/>
    <property type="match status" value="1"/>
</dbReference>
<dbReference type="EMBL" id="VDFO01000035">
    <property type="protein sequence ID" value="MQS98068.1"/>
    <property type="molecule type" value="Genomic_DNA"/>
</dbReference>
<dbReference type="InterPro" id="IPR024968">
    <property type="entry name" value="SlpA_C_lactobacillus"/>
</dbReference>
<keyword evidence="4" id="KW-1185">Reference proteome</keyword>
<feature type="compositionally biased region" description="Polar residues" evidence="1">
    <location>
        <begin position="32"/>
        <end position="42"/>
    </location>
</feature>
<sequence length="966" mass="100035">MLINKKGIYIGATLFSAMILTSLSDQTVKADATSTADTGTILTSNSNADDATSSTDSTSTSSSPEVSTSSGSESSGATLNTGTTLSTGSTITSSDTTSTAPTTGATTTPSSNNSSSSSDDDSTAATGTPSSTSSSGTTVSTGTTISTGVTGTSPTDSTSTAATPSTSTSGSTTSNAATSSTSTTGITTSSTTTSVTTASGTTTPSASTSSTTTSVTTASGTTTPSASTSSTTTTGTAASGTTTPSTSTSSTTASGTTAPSTSTSGTTTTGTTASGTTAPSTSTSSTTTTGTSTSGTTVNTNAGAAITTTPSSNATPPNMSGTTTSTTPSPGTTTPTTPTIPSDLYTIPSDVTDDTVVNFTDPILGKMVDYGLNIPNTTPLTVGAIKKFTGSTLNLMLTNFEMRNPTEVGLPASQSTTSMSDQDDVPIESLNGLQYLQFLPSNVTIYLQVMLAYDSNADTNLTPLYNLKFNQLIIDGDYSNSNGKEIDVSQFANIDVTPISYMEMTGITKLSSDSGLNDQGLAEAAPTLIKFANNDQSYHLIELGDSAITDFTPLKGVETGKPVTIVAANNTLSNPTPVYAVTGQPIEFTAPKVLDIDGKDIANTYHFSYSVPQANLVDDNLDNLGNDNYRLVGADPSAKTLIYGHLGWNYSSNADAYIREVNNGTTFETIITNGQPLIWQAHPNVTLNYVDTTGAPITVNGASLTKTIDGENIGDSFDLTADGAVDGYALSNPEALKGNYTQNPQVINLVYTKNQTYDDVPDFPVTPATPPSSTTPPSNPSNDQPKNRIEVKITDVKNISNKTDAALASSGVEATTEINGAKYYLVGYKQWVLAKDFVSEKSGIVRTFNRATEIVHANGKTVTRTLKANAPFKFKGIVTINNKLYYHVATDEYVEVEKSVLFTEMPMSSIKTMKKASLYNSQGDILTEELPSGTVWKTDGYAIINGVKMYRVATDEWVDEAQLDLS</sequence>
<organism evidence="3 4">
    <name type="scientific">Companilactobacillus halodurans</name>
    <dbReference type="NCBI Taxonomy" id="2584183"/>
    <lineage>
        <taxon>Bacteria</taxon>
        <taxon>Bacillati</taxon>
        <taxon>Bacillota</taxon>
        <taxon>Bacilli</taxon>
        <taxon>Lactobacillales</taxon>
        <taxon>Lactobacillaceae</taxon>
        <taxon>Companilactobacillus</taxon>
    </lineage>
</organism>
<dbReference type="RefSeq" id="WP_153522527.1">
    <property type="nucleotide sequence ID" value="NZ_VDFO01000035.1"/>
</dbReference>
<dbReference type="PANTHER" id="PTHR45706">
    <property type="entry name" value="TYROSINE-PROTEIN PHOSPHATASE"/>
    <property type="match status" value="1"/>
</dbReference>
<proteinExistence type="predicted"/>
<feature type="domain" description="S-layer protein C-terminal" evidence="2">
    <location>
        <begin position="843"/>
        <end position="896"/>
    </location>
</feature>
<evidence type="ECO:0000256" key="1">
    <source>
        <dbReference type="SAM" id="MobiDB-lite"/>
    </source>
</evidence>